<dbReference type="InterPro" id="IPR056199">
    <property type="entry name" value="SPEF2_C"/>
</dbReference>
<dbReference type="Proteomes" id="UP000682733">
    <property type="component" value="Unassembled WGS sequence"/>
</dbReference>
<reference evidence="3" key="1">
    <citation type="submission" date="2021-02" db="EMBL/GenBank/DDBJ databases">
        <authorList>
            <person name="Nowell W R."/>
        </authorList>
    </citation>
    <scope>NUCLEOTIDE SEQUENCE</scope>
</reference>
<name>A0A8S2FSR3_9BILA</name>
<protein>
    <recommendedName>
        <fullName evidence="2">SPEF2 C-terminal domain-containing protein</fullName>
    </recommendedName>
</protein>
<proteinExistence type="predicted"/>
<evidence type="ECO:0000313" key="4">
    <source>
        <dbReference type="EMBL" id="CAF4324993.1"/>
    </source>
</evidence>
<feature type="compositionally biased region" description="Polar residues" evidence="1">
    <location>
        <begin position="1"/>
        <end position="12"/>
    </location>
</feature>
<feature type="region of interest" description="Disordered" evidence="1">
    <location>
        <begin position="1"/>
        <end position="137"/>
    </location>
</feature>
<feature type="compositionally biased region" description="Low complexity" evidence="1">
    <location>
        <begin position="25"/>
        <end position="35"/>
    </location>
</feature>
<dbReference type="Pfam" id="PF24082">
    <property type="entry name" value="SPEF2_C"/>
    <property type="match status" value="1"/>
</dbReference>
<accession>A0A8S2FSR3</accession>
<evidence type="ECO:0000313" key="5">
    <source>
        <dbReference type="Proteomes" id="UP000677228"/>
    </source>
</evidence>
<dbReference type="EMBL" id="CAJOBA010060593">
    <property type="protein sequence ID" value="CAF4324993.1"/>
    <property type="molecule type" value="Genomic_DNA"/>
</dbReference>
<dbReference type="Proteomes" id="UP000677228">
    <property type="component" value="Unassembled WGS sequence"/>
</dbReference>
<comment type="caution">
    <text evidence="3">The sequence shown here is derived from an EMBL/GenBank/DDBJ whole genome shotgun (WGS) entry which is preliminary data.</text>
</comment>
<feature type="compositionally biased region" description="Basic and acidic residues" evidence="1">
    <location>
        <begin position="96"/>
        <end position="105"/>
    </location>
</feature>
<dbReference type="PANTHER" id="PTHR14919">
    <property type="entry name" value="KPL2-RELATED"/>
    <property type="match status" value="1"/>
</dbReference>
<gene>
    <name evidence="3" type="ORF">OVA965_LOCUS38573</name>
    <name evidence="4" type="ORF">TMI583_LOCUS39773</name>
</gene>
<evidence type="ECO:0000259" key="2">
    <source>
        <dbReference type="Pfam" id="PF24082"/>
    </source>
</evidence>
<dbReference type="AlphaFoldDB" id="A0A8S2FSR3"/>
<sequence>GKQLTGTETPVSPTGGGDQLKSQKPKLPLVPRRPLSGFESDKKRSQMKRRTDDANAEPSPQPPEDIDERLYNTEQANADIDLSASAAPGGGAAGGKEAKGKDKKAAAGGKGSAKGKKGKKPEEEPVEVVNETPEQKAKRELKAKMKEEFLAAVANEAKICQTRLLLIRDVATRAITNLKSKADETYTRMYDWLGEKYKHETESIENMAKIIRYAIESKEKIEQQLVLNRYEFYIAEDVIVAPAPAPPPRPAPIEIPSNELFTIEQLKQLYQQFSVTAPSGLISIKTFIDLYSDLIAVTVGQRPLPDLWTNMDQSQIESLATMLSNGSEFINWRLWLLFASQPWPYPTQNDLLNLLNLYKEKDVQNSGYINLQIFREVPLWFTIDRPRTPDDPSLPKVYDRSKHLKQFWFQLFSNNDQLTYVDMLLYFAAVPDPFHGFLRALSIAMNKPMPKSDQYQLDMHCLTLNTVEYEKMLDKNEKHPHDALVSIDGLHLVSAIIIKYAY</sequence>
<feature type="non-terminal residue" evidence="3">
    <location>
        <position position="502"/>
    </location>
</feature>
<organism evidence="3 5">
    <name type="scientific">Didymodactylos carnosus</name>
    <dbReference type="NCBI Taxonomy" id="1234261"/>
    <lineage>
        <taxon>Eukaryota</taxon>
        <taxon>Metazoa</taxon>
        <taxon>Spiralia</taxon>
        <taxon>Gnathifera</taxon>
        <taxon>Rotifera</taxon>
        <taxon>Eurotatoria</taxon>
        <taxon>Bdelloidea</taxon>
        <taxon>Philodinida</taxon>
        <taxon>Philodinidae</taxon>
        <taxon>Didymodactylos</taxon>
    </lineage>
</organism>
<dbReference type="PANTHER" id="PTHR14919:SF0">
    <property type="entry name" value="SPERM FLAGELLAR PROTEIN 2"/>
    <property type="match status" value="1"/>
</dbReference>
<feature type="non-terminal residue" evidence="3">
    <location>
        <position position="1"/>
    </location>
</feature>
<feature type="compositionally biased region" description="Basic and acidic residues" evidence="1">
    <location>
        <begin position="39"/>
        <end position="53"/>
    </location>
</feature>
<dbReference type="SUPFAM" id="SSF47473">
    <property type="entry name" value="EF-hand"/>
    <property type="match status" value="1"/>
</dbReference>
<dbReference type="EMBL" id="CAJNOK010038292">
    <property type="protein sequence ID" value="CAF1537187.1"/>
    <property type="molecule type" value="Genomic_DNA"/>
</dbReference>
<evidence type="ECO:0000313" key="3">
    <source>
        <dbReference type="EMBL" id="CAF1537187.1"/>
    </source>
</evidence>
<dbReference type="InterPro" id="IPR052634">
    <property type="entry name" value="Sperm_flagellar-bone_growth"/>
</dbReference>
<dbReference type="InterPro" id="IPR011992">
    <property type="entry name" value="EF-hand-dom_pair"/>
</dbReference>
<feature type="domain" description="SPEF2 C-terminal" evidence="2">
    <location>
        <begin position="261"/>
        <end position="450"/>
    </location>
</feature>
<evidence type="ECO:0000256" key="1">
    <source>
        <dbReference type="SAM" id="MobiDB-lite"/>
    </source>
</evidence>